<evidence type="ECO:0000313" key="1">
    <source>
        <dbReference type="EMBL" id="MBC8336334.1"/>
    </source>
</evidence>
<dbReference type="AlphaFoldDB" id="A0A8J6NPV6"/>
<dbReference type="InterPro" id="IPR027476">
    <property type="entry name" value="DppA_N"/>
</dbReference>
<gene>
    <name evidence="1" type="ORF">H8E29_13805</name>
</gene>
<reference evidence="1 2" key="1">
    <citation type="submission" date="2020-08" db="EMBL/GenBank/DDBJ databases">
        <title>Bridging the membrane lipid divide: bacteria of the FCB group superphylum have the potential to synthesize archaeal ether lipids.</title>
        <authorList>
            <person name="Villanueva L."/>
            <person name="Von Meijenfeldt F.A.B."/>
            <person name="Westbye A.B."/>
            <person name="Yadav S."/>
            <person name="Hopmans E.C."/>
            <person name="Dutilh B.E."/>
            <person name="Sinninghe Damste J.S."/>
        </authorList>
    </citation>
    <scope>NUCLEOTIDE SEQUENCE [LARGE SCALE GENOMIC DNA]</scope>
    <source>
        <strain evidence="1">NIOZ-UU36</strain>
    </source>
</reference>
<dbReference type="InterPro" id="IPR036177">
    <property type="entry name" value="Peptidase_M55_sf"/>
</dbReference>
<dbReference type="InterPro" id="IPR007035">
    <property type="entry name" value="Peptidase_M55"/>
</dbReference>
<sequence>MKILIAADMEGVSGVTNWDHV</sequence>
<comment type="caution">
    <text evidence="1">The sequence shown here is derived from an EMBL/GenBank/DDBJ whole genome shotgun (WGS) entry which is preliminary data.</text>
</comment>
<protein>
    <submittedName>
        <fullName evidence="1">M55 family metallopeptidase</fullName>
    </submittedName>
</protein>
<dbReference type="Pfam" id="PF04951">
    <property type="entry name" value="Peptidase_M55"/>
    <property type="match status" value="1"/>
</dbReference>
<dbReference type="Proteomes" id="UP000614469">
    <property type="component" value="Unassembled WGS sequence"/>
</dbReference>
<accession>A0A8J6NPV6</accession>
<dbReference type="Gene3D" id="3.40.50.10780">
    <property type="entry name" value="Dipeptide transport protein"/>
    <property type="match status" value="1"/>
</dbReference>
<feature type="non-terminal residue" evidence="1">
    <location>
        <position position="21"/>
    </location>
</feature>
<name>A0A8J6NPV6_9CHLR</name>
<organism evidence="1 2">
    <name type="scientific">Candidatus Desulfolinea nitratireducens</name>
    <dbReference type="NCBI Taxonomy" id="2841698"/>
    <lineage>
        <taxon>Bacteria</taxon>
        <taxon>Bacillati</taxon>
        <taxon>Chloroflexota</taxon>
        <taxon>Anaerolineae</taxon>
        <taxon>Anaerolineales</taxon>
        <taxon>Anaerolineales incertae sedis</taxon>
        <taxon>Candidatus Desulfolinea</taxon>
    </lineage>
</organism>
<dbReference type="EMBL" id="JACNJN010000156">
    <property type="protein sequence ID" value="MBC8336334.1"/>
    <property type="molecule type" value="Genomic_DNA"/>
</dbReference>
<evidence type="ECO:0000313" key="2">
    <source>
        <dbReference type="Proteomes" id="UP000614469"/>
    </source>
</evidence>
<dbReference type="SUPFAM" id="SSF63992">
    <property type="entry name" value="Dipeptide transport protein"/>
    <property type="match status" value="1"/>
</dbReference>
<proteinExistence type="predicted"/>